<reference evidence="6 7" key="1">
    <citation type="submission" date="2016-08" db="EMBL/GenBank/DDBJ databases">
        <title>A Parts List for Fungal Cellulosomes Revealed by Comparative Genomics.</title>
        <authorList>
            <consortium name="DOE Joint Genome Institute"/>
            <person name="Haitjema C.H."/>
            <person name="Gilmore S.P."/>
            <person name="Henske J.K."/>
            <person name="Solomon K.V."/>
            <person name="De Groot R."/>
            <person name="Kuo A."/>
            <person name="Mondo S.J."/>
            <person name="Salamov A.A."/>
            <person name="Labutti K."/>
            <person name="Zhao Z."/>
            <person name="Chiniquy J."/>
            <person name="Barry K."/>
            <person name="Brewer H.M."/>
            <person name="Purvine S.O."/>
            <person name="Wright A.T."/>
            <person name="Boxma B."/>
            <person name="Van Alen T."/>
            <person name="Hackstein J.H."/>
            <person name="Baker S.E."/>
            <person name="Grigoriev I.V."/>
            <person name="O'Malley M.A."/>
        </authorList>
    </citation>
    <scope>NUCLEOTIDE SEQUENCE [LARGE SCALE GENOMIC DNA]</scope>
    <source>
        <strain evidence="6 7">G1</strain>
    </source>
</reference>
<keyword evidence="4" id="KW-1133">Transmembrane helix</keyword>
<dbReference type="PANTHER" id="PTHR43649:SF34">
    <property type="entry name" value="ABC TRANSPORTER PERIPLASMIC-BINDING PROTEIN YCJN-RELATED"/>
    <property type="match status" value="1"/>
</dbReference>
<keyword evidence="4" id="KW-0472">Membrane</keyword>
<dbReference type="InterPro" id="IPR050490">
    <property type="entry name" value="Bact_solute-bd_prot1"/>
</dbReference>
<dbReference type="Proteomes" id="UP000193920">
    <property type="component" value="Unassembled WGS sequence"/>
</dbReference>
<feature type="chain" id="PRO_5012688854" evidence="5">
    <location>
        <begin position="24"/>
        <end position="486"/>
    </location>
</feature>
<evidence type="ECO:0000313" key="6">
    <source>
        <dbReference type="EMBL" id="ORY78686.1"/>
    </source>
</evidence>
<dbReference type="PANTHER" id="PTHR43649">
    <property type="entry name" value="ARABINOSE-BINDING PROTEIN-RELATED"/>
    <property type="match status" value="1"/>
</dbReference>
<dbReference type="EMBL" id="MCOG01000016">
    <property type="protein sequence ID" value="ORY78686.1"/>
    <property type="molecule type" value="Genomic_DNA"/>
</dbReference>
<proteinExistence type="inferred from homology"/>
<keyword evidence="7" id="KW-1185">Reference proteome</keyword>
<feature type="transmembrane region" description="Helical" evidence="4">
    <location>
        <begin position="426"/>
        <end position="448"/>
    </location>
</feature>
<dbReference type="OrthoDB" id="2157358at2759"/>
<keyword evidence="2" id="KW-0813">Transport</keyword>
<keyword evidence="4" id="KW-0812">Transmembrane</keyword>
<evidence type="ECO:0000313" key="7">
    <source>
        <dbReference type="Proteomes" id="UP000193920"/>
    </source>
</evidence>
<name>A0A1Y2F5R5_9FUNG</name>
<evidence type="ECO:0000256" key="5">
    <source>
        <dbReference type="SAM" id="SignalP"/>
    </source>
</evidence>
<dbReference type="STRING" id="1754190.A0A1Y2F5R5"/>
<dbReference type="AlphaFoldDB" id="A0A1Y2F5R5"/>
<dbReference type="Gene3D" id="3.40.190.10">
    <property type="entry name" value="Periplasmic binding protein-like II"/>
    <property type="match status" value="1"/>
</dbReference>
<evidence type="ECO:0000256" key="4">
    <source>
        <dbReference type="SAM" id="Phobius"/>
    </source>
</evidence>
<comment type="caution">
    <text evidence="6">The sequence shown here is derived from an EMBL/GenBank/DDBJ whole genome shotgun (WGS) entry which is preliminary data.</text>
</comment>
<comment type="similarity">
    <text evidence="1">Belongs to the bacterial solute-binding protein 1 family.</text>
</comment>
<accession>A0A1Y2F5R5</accession>
<dbReference type="Pfam" id="PF13416">
    <property type="entry name" value="SBP_bac_8"/>
    <property type="match status" value="1"/>
</dbReference>
<evidence type="ECO:0000256" key="3">
    <source>
        <dbReference type="ARBA" id="ARBA00022729"/>
    </source>
</evidence>
<evidence type="ECO:0000256" key="2">
    <source>
        <dbReference type="ARBA" id="ARBA00022448"/>
    </source>
</evidence>
<keyword evidence="3 5" id="KW-0732">Signal</keyword>
<sequence length="486" mass="56253">MYMKLIIYLILLFHIFLEKKCNCTNLNVVAFSYTESTQVFTVVVNKFNEYARKNNIDINLKIELYTENNSTSVVDDFGSTIELLLKKNKNKYDLYFYDNMYSPRYSSYLVDLRDWLPEEHIAMYSSGIASESCTYKGKWVGLPLTTEYVVLYSNTGLLNKYEKEIPKTWDELIETGKFILENERKNGNIDLIGYNGLFPEQEAAIMSAREFIYSFRKTKDSPYPKYTDQEAIDALNKIKEVKNALSSDEIFKMNEVNTVINLFSGNALFLRFFDLPIANPVYNKTILVGNKEGVSASSLGGSNIGINRAISNTKKKDAAKVLEFFTSFETQKYLVTKHFLASGIKSLYDDEDVCKIVNCELIKNIQFIARPSSLTNNYNEYSTTFRNYLYEFLYGDKNAEEVLKKINDITKIYKISIKLSHSSSGLIIFIINISTIIILLLSLIFIFIEKYKKYFKFYSKDLWIIIFVGFILNLCFIFLDYGEGLH</sequence>
<dbReference type="SUPFAM" id="SSF53850">
    <property type="entry name" value="Periplasmic binding protein-like II"/>
    <property type="match status" value="1"/>
</dbReference>
<protein>
    <submittedName>
        <fullName evidence="6">Periplasmic binding protein-like II</fullName>
    </submittedName>
</protein>
<dbReference type="InterPro" id="IPR006059">
    <property type="entry name" value="SBP"/>
</dbReference>
<feature type="signal peptide" evidence="5">
    <location>
        <begin position="1"/>
        <end position="23"/>
    </location>
</feature>
<organism evidence="6 7">
    <name type="scientific">Neocallimastix californiae</name>
    <dbReference type="NCBI Taxonomy" id="1754190"/>
    <lineage>
        <taxon>Eukaryota</taxon>
        <taxon>Fungi</taxon>
        <taxon>Fungi incertae sedis</taxon>
        <taxon>Chytridiomycota</taxon>
        <taxon>Chytridiomycota incertae sedis</taxon>
        <taxon>Neocallimastigomycetes</taxon>
        <taxon>Neocallimastigales</taxon>
        <taxon>Neocallimastigaceae</taxon>
        <taxon>Neocallimastix</taxon>
    </lineage>
</organism>
<evidence type="ECO:0000256" key="1">
    <source>
        <dbReference type="ARBA" id="ARBA00008520"/>
    </source>
</evidence>
<feature type="transmembrane region" description="Helical" evidence="4">
    <location>
        <begin position="460"/>
        <end position="479"/>
    </location>
</feature>
<gene>
    <name evidence="6" type="ORF">LY90DRAFT_664865</name>
</gene>